<evidence type="ECO:0000256" key="1">
    <source>
        <dbReference type="SAM" id="MobiDB-lite"/>
    </source>
</evidence>
<dbReference type="EMBL" id="PQXN01000177">
    <property type="protein sequence ID" value="TGO50736.1"/>
    <property type="molecule type" value="Genomic_DNA"/>
</dbReference>
<reference evidence="2 3" key="1">
    <citation type="submission" date="2017-12" db="EMBL/GenBank/DDBJ databases">
        <title>Comparative genomics of Botrytis spp.</title>
        <authorList>
            <person name="Valero-Jimenez C.A."/>
            <person name="Tapia P."/>
            <person name="Veloso J."/>
            <person name="Silva-Moreno E."/>
            <person name="Staats M."/>
            <person name="Valdes J.H."/>
            <person name="Van Kan J.A.L."/>
        </authorList>
    </citation>
    <scope>NUCLEOTIDE SEQUENCE [LARGE SCALE GENOMIC DNA]</scope>
    <source>
        <strain evidence="2 3">MUCL11595</strain>
    </source>
</reference>
<feature type="region of interest" description="Disordered" evidence="1">
    <location>
        <begin position="1"/>
        <end position="40"/>
    </location>
</feature>
<accession>A0A4Z1HNS0</accession>
<dbReference type="Proteomes" id="UP000297527">
    <property type="component" value="Unassembled WGS sequence"/>
</dbReference>
<dbReference type="AlphaFoldDB" id="A0A4Z1HNS0"/>
<evidence type="ECO:0000313" key="2">
    <source>
        <dbReference type="EMBL" id="TGO50736.1"/>
    </source>
</evidence>
<feature type="compositionally biased region" description="Basic and acidic residues" evidence="1">
    <location>
        <begin position="10"/>
        <end position="26"/>
    </location>
</feature>
<evidence type="ECO:0000313" key="3">
    <source>
        <dbReference type="Proteomes" id="UP000297527"/>
    </source>
</evidence>
<keyword evidence="3" id="KW-1185">Reference proteome</keyword>
<sequence>MTSPHFQPTRRRDPESPGIEKPEYKSLKSRAITKNKKQHNACVTMPNHRRPLKRLSQRFMCVVNAVLGPKTKVLLRGREASWWDF</sequence>
<feature type="compositionally biased region" description="Basic residues" evidence="1">
    <location>
        <begin position="27"/>
        <end position="39"/>
    </location>
</feature>
<protein>
    <submittedName>
        <fullName evidence="2">Uncharacterized protein</fullName>
    </submittedName>
</protein>
<gene>
    <name evidence="2" type="ORF">BCON_0177g00120</name>
</gene>
<proteinExistence type="predicted"/>
<comment type="caution">
    <text evidence="2">The sequence shown here is derived from an EMBL/GenBank/DDBJ whole genome shotgun (WGS) entry which is preliminary data.</text>
</comment>
<name>A0A4Z1HNS0_9HELO</name>
<organism evidence="2 3">
    <name type="scientific">Botryotinia convoluta</name>
    <dbReference type="NCBI Taxonomy" id="54673"/>
    <lineage>
        <taxon>Eukaryota</taxon>
        <taxon>Fungi</taxon>
        <taxon>Dikarya</taxon>
        <taxon>Ascomycota</taxon>
        <taxon>Pezizomycotina</taxon>
        <taxon>Leotiomycetes</taxon>
        <taxon>Helotiales</taxon>
        <taxon>Sclerotiniaceae</taxon>
        <taxon>Botryotinia</taxon>
    </lineage>
</organism>